<evidence type="ECO:0000256" key="1">
    <source>
        <dbReference type="SAM" id="SignalP"/>
    </source>
</evidence>
<sequence>MKHLLKMAIGAGLACTSLHSFAAVDVIFHNAKVYTAEPGQPLQQAVAVEGEKIVAVGSDQAVLGLKAKGTQVIDLGGKVLMPGMLDSHSHAIKGGLQLELANLMGEQIPLEELEQRLREWHKDGKAVRGEFLAVGGVPSTYWDDIPALEQRFNHGEWADQPILLAANDMHTGWANQALLKRAKIDAKTIAALPAEARSTIGQHQDGTPNGFLADASYYPVTDLLPPLSHGTLMTAGRMALDYSKQLGITGWMDPLANELPGADVKNDSLGVLPVYKDLSERGELTAHIAALLMADSKARPADLDELDKVRQQFFGVRNLTLPGIKVFADGVAEMPAQSAAMLEPYKNSGQRGELLLDPKHFGELVDAADARGWLVHVHAIGDRAVREALNGVEQARRARLSGVPHSITHLQMVSAQDYPRFKQLDVIASMQLYWASADETNVDLVKPYVDEHAFAHSYPAHSLYKAGATIAGASDWPITTPEPWKAIYQAVSRKGAKGVLNADEAIARETMFQAYTLNAARAMRLEQQVGSLKVGKQADMIVLDRDVFNVDPDGLRDTQVLQTWFAGKQIYQR</sequence>
<protein>
    <submittedName>
        <fullName evidence="3">Amidohydrolase</fullName>
    </submittedName>
</protein>
<keyword evidence="1" id="KW-0732">Signal</keyword>
<dbReference type="Gene3D" id="3.20.20.140">
    <property type="entry name" value="Metal-dependent hydrolases"/>
    <property type="match status" value="1"/>
</dbReference>
<dbReference type="EMBL" id="JACOPV010000002">
    <property type="protein sequence ID" value="MBM5456780.1"/>
    <property type="molecule type" value="Genomic_DNA"/>
</dbReference>
<dbReference type="RefSeq" id="WP_203482285.1">
    <property type="nucleotide sequence ID" value="NZ_JACOPV010000002.1"/>
</dbReference>
<dbReference type="PANTHER" id="PTHR22642">
    <property type="entry name" value="IMIDAZOLONEPROPIONASE"/>
    <property type="match status" value="1"/>
</dbReference>
<dbReference type="Gene3D" id="3.10.310.70">
    <property type="match status" value="1"/>
</dbReference>
<proteinExistence type="predicted"/>
<dbReference type="InterPro" id="IPR032466">
    <property type="entry name" value="Metal_Hydrolase"/>
</dbReference>
<organism evidence="3 4">
    <name type="scientific">Pseudomonas arcuscaelestis</name>
    <dbReference type="NCBI Taxonomy" id="2710591"/>
    <lineage>
        <taxon>Bacteria</taxon>
        <taxon>Pseudomonadati</taxon>
        <taxon>Pseudomonadota</taxon>
        <taxon>Gammaproteobacteria</taxon>
        <taxon>Pseudomonadales</taxon>
        <taxon>Pseudomonadaceae</taxon>
        <taxon>Pseudomonas</taxon>
    </lineage>
</organism>
<accession>A0ABS2BT17</accession>
<comment type="caution">
    <text evidence="3">The sequence shown here is derived from an EMBL/GenBank/DDBJ whole genome shotgun (WGS) entry which is preliminary data.</text>
</comment>
<evidence type="ECO:0000259" key="2">
    <source>
        <dbReference type="Pfam" id="PF07969"/>
    </source>
</evidence>
<dbReference type="InterPro" id="IPR033932">
    <property type="entry name" value="YtcJ-like"/>
</dbReference>
<evidence type="ECO:0000313" key="3">
    <source>
        <dbReference type="EMBL" id="MBM5456780.1"/>
    </source>
</evidence>
<gene>
    <name evidence="3" type="ORF">H8F21_04240</name>
</gene>
<dbReference type="SUPFAM" id="SSF51556">
    <property type="entry name" value="Metallo-dependent hydrolases"/>
    <property type="match status" value="1"/>
</dbReference>
<dbReference type="InterPro" id="IPR011059">
    <property type="entry name" value="Metal-dep_hydrolase_composite"/>
</dbReference>
<dbReference type="Proteomes" id="UP000745663">
    <property type="component" value="Unassembled WGS sequence"/>
</dbReference>
<name>A0ABS2BT17_9PSED</name>
<dbReference type="Gene3D" id="2.30.40.10">
    <property type="entry name" value="Urease, subunit C, domain 1"/>
    <property type="match status" value="1"/>
</dbReference>
<dbReference type="PANTHER" id="PTHR22642:SF2">
    <property type="entry name" value="PROTEIN LONG AFTER FAR-RED 3"/>
    <property type="match status" value="1"/>
</dbReference>
<feature type="signal peptide" evidence="1">
    <location>
        <begin position="1"/>
        <end position="22"/>
    </location>
</feature>
<reference evidence="3 4" key="1">
    <citation type="submission" date="2020-08" db="EMBL/GenBank/DDBJ databases">
        <title>Description of novel Pseudomonas species.</title>
        <authorList>
            <person name="Duman M."/>
            <person name="Mulet M."/>
            <person name="Altun S."/>
            <person name="Saticioglu I.B."/>
            <person name="Lalucat J."/>
            <person name="Garcia-Valdes E."/>
        </authorList>
    </citation>
    <scope>NUCLEOTIDE SEQUENCE [LARGE SCALE GENOMIC DNA]</scope>
    <source>
        <strain evidence="3 4">P66</strain>
    </source>
</reference>
<dbReference type="SUPFAM" id="SSF51338">
    <property type="entry name" value="Composite domain of metallo-dependent hydrolases"/>
    <property type="match status" value="1"/>
</dbReference>
<feature type="domain" description="Amidohydrolase 3" evidence="2">
    <location>
        <begin position="71"/>
        <end position="571"/>
    </location>
</feature>
<evidence type="ECO:0000313" key="4">
    <source>
        <dbReference type="Proteomes" id="UP000745663"/>
    </source>
</evidence>
<dbReference type="CDD" id="cd01300">
    <property type="entry name" value="YtcJ_like"/>
    <property type="match status" value="1"/>
</dbReference>
<feature type="chain" id="PRO_5046345791" evidence="1">
    <location>
        <begin position="23"/>
        <end position="573"/>
    </location>
</feature>
<dbReference type="Pfam" id="PF07969">
    <property type="entry name" value="Amidohydro_3"/>
    <property type="match status" value="1"/>
</dbReference>
<keyword evidence="4" id="KW-1185">Reference proteome</keyword>
<dbReference type="InterPro" id="IPR013108">
    <property type="entry name" value="Amidohydro_3"/>
</dbReference>